<evidence type="ECO:0000313" key="3">
    <source>
        <dbReference type="Proteomes" id="UP001386955"/>
    </source>
</evidence>
<name>A0AAN9S8B3_PSOTE</name>
<gene>
    <name evidence="2" type="ORF">VNO78_19107</name>
</gene>
<dbReference type="Proteomes" id="UP001386955">
    <property type="component" value="Unassembled WGS sequence"/>
</dbReference>
<accession>A0AAN9S8B3</accession>
<dbReference type="AlphaFoldDB" id="A0AAN9S8B3"/>
<feature type="region of interest" description="Disordered" evidence="1">
    <location>
        <begin position="302"/>
        <end position="322"/>
    </location>
</feature>
<keyword evidence="3" id="KW-1185">Reference proteome</keyword>
<sequence length="322" mass="35202">MRLQNSQHWKAVQAKTPGVSLLQSLVHGQVNLKILDSHQKGKYELDIDDSNLEWFNRCAVGKLGDLNQLPSVEGLPFNYWSWNGFSKVTSELGSLVNISGETKSFDIVDSARLLVLTSSISALYWTNKVEINGQNRSILVVEDFGQERNSHGPICQQCKIRLVDKECSSVHEDSWGSIVLKSEEDSEDWSEVELENSIANSQSLVDGNPVGSTYDAINFGSLGTNHVHVIGPLGQAHFGTASRKGFRVYTFGEAGEKCTECDSLFVHWLYGGKNGRKMASIGVRLSVEAVNVKDAKVVATPGPEEMLPDAAVEGLPPNGHSS</sequence>
<evidence type="ECO:0000256" key="1">
    <source>
        <dbReference type="SAM" id="MobiDB-lite"/>
    </source>
</evidence>
<dbReference type="EMBL" id="JAYMYS010000005">
    <property type="protein sequence ID" value="KAK7390915.1"/>
    <property type="molecule type" value="Genomic_DNA"/>
</dbReference>
<organism evidence="2 3">
    <name type="scientific">Psophocarpus tetragonolobus</name>
    <name type="common">Winged bean</name>
    <name type="synonym">Dolichos tetragonolobus</name>
    <dbReference type="NCBI Taxonomy" id="3891"/>
    <lineage>
        <taxon>Eukaryota</taxon>
        <taxon>Viridiplantae</taxon>
        <taxon>Streptophyta</taxon>
        <taxon>Embryophyta</taxon>
        <taxon>Tracheophyta</taxon>
        <taxon>Spermatophyta</taxon>
        <taxon>Magnoliopsida</taxon>
        <taxon>eudicotyledons</taxon>
        <taxon>Gunneridae</taxon>
        <taxon>Pentapetalae</taxon>
        <taxon>rosids</taxon>
        <taxon>fabids</taxon>
        <taxon>Fabales</taxon>
        <taxon>Fabaceae</taxon>
        <taxon>Papilionoideae</taxon>
        <taxon>50 kb inversion clade</taxon>
        <taxon>NPAAA clade</taxon>
        <taxon>indigoferoid/millettioid clade</taxon>
        <taxon>Phaseoleae</taxon>
        <taxon>Psophocarpus</taxon>
    </lineage>
</organism>
<protein>
    <submittedName>
        <fullName evidence="2">Uncharacterized protein</fullName>
    </submittedName>
</protein>
<proteinExistence type="predicted"/>
<evidence type="ECO:0000313" key="2">
    <source>
        <dbReference type="EMBL" id="KAK7390915.1"/>
    </source>
</evidence>
<comment type="caution">
    <text evidence="2">The sequence shown here is derived from an EMBL/GenBank/DDBJ whole genome shotgun (WGS) entry which is preliminary data.</text>
</comment>
<reference evidence="2 3" key="1">
    <citation type="submission" date="2024-01" db="EMBL/GenBank/DDBJ databases">
        <title>The genomes of 5 underutilized Papilionoideae crops provide insights into root nodulation and disease resistanc.</title>
        <authorList>
            <person name="Jiang F."/>
        </authorList>
    </citation>
    <scope>NUCLEOTIDE SEQUENCE [LARGE SCALE GENOMIC DNA]</scope>
    <source>
        <strain evidence="2">DUOXIRENSHENG_FW03</strain>
        <tissue evidence="2">Leaves</tissue>
    </source>
</reference>